<dbReference type="SUPFAM" id="SSF110004">
    <property type="entry name" value="Glycolipid transfer protein, GLTP"/>
    <property type="match status" value="1"/>
</dbReference>
<evidence type="ECO:0000259" key="5">
    <source>
        <dbReference type="Pfam" id="PF08718"/>
    </source>
</evidence>
<sequence length="809" mass="89827">MQDVILAKFFEACELYRDMLSKLGRAASVVVGDIEHNLGKSKAVYSEAPEERKTLLAYLQLPASHVGIEKITWLLRGVEFFLTMIKLIFTPESSGNPAVEAYQQTLMQYHGWMLQQTVKLGMRAMPSKDGIVQSEGLVLGDVSAEQRKALCERDAPVVTGDLHCAPLDMTARQERSFTVSQAKCKVQKEVNEKVTKEEEGQVAGETTNMTMYKVKEAAWKVQLKMWLAGEAVEVDDTEYRKPLDLVRQHARERWNLLPEDLIVLTCGGGTLSENSRSEDVSGDVFFFLQKCLESEVDVVPARLDPADPTLATFGGGEELDEVVGQRCVDVIDPAFEAFRSNIAEARARIAESRSVAALALRCEERVAVQRLAARAVLDNLTSHRTACSRSMSLLAQKSSRVQTRLNDSLDKVEVSMKALESVVLHAALQTQGRTTLADVMPRERIRRFTEGLEAERAQLIQRLGKLQRQDNQLQALCDQIAERVEQLIHDDGVGVEAKSIQDEQGRAQRELLPELRALVPSAGAAPSRVLEDEKRSALVLDGVKTACANVRSSLDQLQSCWDRQHQTFVQRLREVAYVQSKVRYVERQAALLEEEVNAQSNNSQQLNRLQKMPRAYNSTLREVALRRQFRARYLAQGEKALTTLSRMVEVENSRRRTFLQRYSCYLPTDFVQGLGTLAPLATVEVPDFDSQLPEIDMAYAEVGSSGPALEASGQHAASVASSSPLSANASSSAVANSTSELPRAEPSEIVSKALAEDPPEESEETANKEDALARIAELEARNKALEEQLEILRQEQAARGASEAENFQQ</sequence>
<evidence type="ECO:0000256" key="1">
    <source>
        <dbReference type="ARBA" id="ARBA00023006"/>
    </source>
</evidence>
<evidence type="ECO:0000313" key="7">
    <source>
        <dbReference type="Proteomes" id="UP000604046"/>
    </source>
</evidence>
<dbReference type="EMBL" id="CAJNDS010000024">
    <property type="protein sequence ID" value="CAE6921482.1"/>
    <property type="molecule type" value="Genomic_DNA"/>
</dbReference>
<keyword evidence="7" id="KW-1185">Reference proteome</keyword>
<feature type="domain" description="Autophagy protein ATG17-like" evidence="4">
    <location>
        <begin position="344"/>
        <end position="666"/>
    </location>
</feature>
<gene>
    <name evidence="6" type="primary">GLTP1</name>
    <name evidence="6" type="ORF">SNAT2548_LOCUS479</name>
</gene>
<evidence type="ECO:0000313" key="6">
    <source>
        <dbReference type="EMBL" id="CAE6921482.1"/>
    </source>
</evidence>
<protein>
    <submittedName>
        <fullName evidence="6">GLTP1 protein</fullName>
    </submittedName>
</protein>
<dbReference type="GO" id="GO:0120013">
    <property type="term" value="F:lipid transfer activity"/>
    <property type="evidence" value="ECO:0007669"/>
    <property type="project" value="InterPro"/>
</dbReference>
<evidence type="ECO:0000256" key="3">
    <source>
        <dbReference type="SAM" id="MobiDB-lite"/>
    </source>
</evidence>
<dbReference type="GO" id="GO:0034727">
    <property type="term" value="P:piecemeal microautophagy of the nucleus"/>
    <property type="evidence" value="ECO:0007669"/>
    <property type="project" value="TreeGrafter"/>
</dbReference>
<dbReference type="PANTHER" id="PTHR13222">
    <property type="entry name" value="RB1-INDUCIBLE COILED-COIL"/>
    <property type="match status" value="1"/>
</dbReference>
<comment type="caution">
    <text evidence="6">The sequence shown here is derived from an EMBL/GenBank/DDBJ whole genome shotgun (WGS) entry which is preliminary data.</text>
</comment>
<dbReference type="Gene3D" id="1.10.3520.10">
    <property type="entry name" value="Glycolipid transfer protein"/>
    <property type="match status" value="1"/>
</dbReference>
<dbReference type="Pfam" id="PF04108">
    <property type="entry name" value="ATG17_like"/>
    <property type="match status" value="1"/>
</dbReference>
<dbReference type="GO" id="GO:0061709">
    <property type="term" value="P:reticulophagy"/>
    <property type="evidence" value="ECO:0007669"/>
    <property type="project" value="TreeGrafter"/>
</dbReference>
<feature type="region of interest" description="Disordered" evidence="3">
    <location>
        <begin position="727"/>
        <end position="772"/>
    </location>
</feature>
<dbReference type="InterPro" id="IPR040040">
    <property type="entry name" value="ATG11"/>
</dbReference>
<dbReference type="GO" id="GO:0000422">
    <property type="term" value="P:autophagy of mitochondrion"/>
    <property type="evidence" value="ECO:0007669"/>
    <property type="project" value="TreeGrafter"/>
</dbReference>
<evidence type="ECO:0000259" key="4">
    <source>
        <dbReference type="Pfam" id="PF04108"/>
    </source>
</evidence>
<name>A0A812GIU6_9DINO</name>
<evidence type="ECO:0000256" key="2">
    <source>
        <dbReference type="SAM" id="Coils"/>
    </source>
</evidence>
<dbReference type="InterPro" id="IPR045326">
    <property type="entry name" value="ATG17-like_dom"/>
</dbReference>
<dbReference type="GO" id="GO:1990316">
    <property type="term" value="C:Atg1/ULK1 kinase complex"/>
    <property type="evidence" value="ECO:0007669"/>
    <property type="project" value="TreeGrafter"/>
</dbReference>
<dbReference type="GO" id="GO:0019901">
    <property type="term" value="F:protein kinase binding"/>
    <property type="evidence" value="ECO:0007669"/>
    <property type="project" value="TreeGrafter"/>
</dbReference>
<dbReference type="GO" id="GO:0034517">
    <property type="term" value="P:ribophagy"/>
    <property type="evidence" value="ECO:0007669"/>
    <property type="project" value="TreeGrafter"/>
</dbReference>
<dbReference type="PANTHER" id="PTHR13222:SF1">
    <property type="entry name" value="RB1-INDUCIBLE COILED-COIL PROTEIN 1"/>
    <property type="match status" value="1"/>
</dbReference>
<feature type="compositionally biased region" description="Low complexity" evidence="3">
    <location>
        <begin position="727"/>
        <end position="739"/>
    </location>
</feature>
<dbReference type="InterPro" id="IPR014830">
    <property type="entry name" value="Glycolipid_transfer_prot_dom"/>
</dbReference>
<dbReference type="Pfam" id="PF08718">
    <property type="entry name" value="GLTP"/>
    <property type="match status" value="1"/>
</dbReference>
<proteinExistence type="predicted"/>
<accession>A0A812GIU6</accession>
<dbReference type="GO" id="GO:0034045">
    <property type="term" value="C:phagophore assembly site membrane"/>
    <property type="evidence" value="ECO:0007669"/>
    <property type="project" value="TreeGrafter"/>
</dbReference>
<organism evidence="6 7">
    <name type="scientific">Symbiodinium natans</name>
    <dbReference type="NCBI Taxonomy" id="878477"/>
    <lineage>
        <taxon>Eukaryota</taxon>
        <taxon>Sar</taxon>
        <taxon>Alveolata</taxon>
        <taxon>Dinophyceae</taxon>
        <taxon>Suessiales</taxon>
        <taxon>Symbiodiniaceae</taxon>
        <taxon>Symbiodinium</taxon>
    </lineage>
</organism>
<keyword evidence="1" id="KW-0072">Autophagy</keyword>
<reference evidence="6" key="1">
    <citation type="submission" date="2021-02" db="EMBL/GenBank/DDBJ databases">
        <authorList>
            <person name="Dougan E. K."/>
            <person name="Rhodes N."/>
            <person name="Thang M."/>
            <person name="Chan C."/>
        </authorList>
    </citation>
    <scope>NUCLEOTIDE SEQUENCE</scope>
</reference>
<dbReference type="AlphaFoldDB" id="A0A812GIU6"/>
<keyword evidence="2" id="KW-0175">Coiled coil</keyword>
<dbReference type="InterPro" id="IPR036497">
    <property type="entry name" value="GLTP_sf"/>
</dbReference>
<dbReference type="Proteomes" id="UP000604046">
    <property type="component" value="Unassembled WGS sequence"/>
</dbReference>
<feature type="domain" description="Glycolipid transfer protein" evidence="5">
    <location>
        <begin position="6"/>
        <end position="132"/>
    </location>
</feature>
<dbReference type="GO" id="GO:0000045">
    <property type="term" value="P:autophagosome assembly"/>
    <property type="evidence" value="ECO:0007669"/>
    <property type="project" value="InterPro"/>
</dbReference>
<dbReference type="OrthoDB" id="447953at2759"/>
<feature type="coiled-coil region" evidence="2">
    <location>
        <begin position="582"/>
        <end position="609"/>
    </location>
</feature>
<dbReference type="GO" id="GO:0060090">
    <property type="term" value="F:molecular adaptor activity"/>
    <property type="evidence" value="ECO:0007669"/>
    <property type="project" value="TreeGrafter"/>
</dbReference>